<keyword evidence="3" id="KW-0808">Transferase</keyword>
<dbReference type="GO" id="GO:0008270">
    <property type="term" value="F:zinc ion binding"/>
    <property type="evidence" value="ECO:0007669"/>
    <property type="project" value="InterPro"/>
</dbReference>
<dbReference type="CDD" id="cd21181">
    <property type="entry name" value="Tudor_SETDB1_rpt2"/>
    <property type="match status" value="1"/>
</dbReference>
<keyword evidence="7" id="KW-0539">Nucleus</keyword>
<dbReference type="GO" id="GO:0005634">
    <property type="term" value="C:nucleus"/>
    <property type="evidence" value="ECO:0007669"/>
    <property type="project" value="UniProtKB-SubCell"/>
</dbReference>
<dbReference type="InterPro" id="IPR016177">
    <property type="entry name" value="DNA-bd_dom_sf"/>
</dbReference>
<keyword evidence="12" id="KW-1185">Reference proteome</keyword>
<evidence type="ECO:0000256" key="8">
    <source>
        <dbReference type="SAM" id="MobiDB-lite"/>
    </source>
</evidence>
<evidence type="ECO:0000256" key="5">
    <source>
        <dbReference type="ARBA" id="ARBA00022723"/>
    </source>
</evidence>
<dbReference type="InterPro" id="IPR051516">
    <property type="entry name" value="SETDB_methyltransferase"/>
</dbReference>
<dbReference type="Gene3D" id="3.30.890.10">
    <property type="entry name" value="Methyl-cpg-binding Protein 2, Chain A"/>
    <property type="match status" value="1"/>
</dbReference>
<keyword evidence="6" id="KW-0862">Zinc</keyword>
<comment type="caution">
    <text evidence="11">The sequence shown here is derived from an EMBL/GenBank/DDBJ whole genome shotgun (WGS) entry which is preliminary data.</text>
</comment>
<dbReference type="PROSITE" id="PS50982">
    <property type="entry name" value="MBD"/>
    <property type="match status" value="1"/>
</dbReference>
<dbReference type="PROSITE" id="PS50867">
    <property type="entry name" value="PRE_SET"/>
    <property type="match status" value="1"/>
</dbReference>
<dbReference type="CDD" id="cd01395">
    <property type="entry name" value="HMT_MBD"/>
    <property type="match status" value="1"/>
</dbReference>
<dbReference type="AlphaFoldDB" id="A0AAV4ITM1"/>
<dbReference type="SUPFAM" id="SSF82199">
    <property type="entry name" value="SET domain"/>
    <property type="match status" value="1"/>
</dbReference>
<proteinExistence type="predicted"/>
<evidence type="ECO:0000313" key="12">
    <source>
        <dbReference type="Proteomes" id="UP000762676"/>
    </source>
</evidence>
<dbReference type="GO" id="GO:0046974">
    <property type="term" value="F:histone H3K9 methyltransferase activity"/>
    <property type="evidence" value="ECO:0007669"/>
    <property type="project" value="TreeGrafter"/>
</dbReference>
<evidence type="ECO:0000256" key="4">
    <source>
        <dbReference type="ARBA" id="ARBA00022691"/>
    </source>
</evidence>
<keyword evidence="2" id="KW-0489">Methyltransferase</keyword>
<feature type="domain" description="Pre-SET" evidence="9">
    <location>
        <begin position="375"/>
        <end position="445"/>
    </location>
</feature>
<dbReference type="PANTHER" id="PTHR46024">
    <property type="entry name" value="HISTONE-LYSINE N-METHYLTRANSFERASE EGGLESS"/>
    <property type="match status" value="1"/>
</dbReference>
<protein>
    <submittedName>
        <fullName evidence="11">Histone-lysine N-methyltransferase SETDB1</fullName>
    </submittedName>
</protein>
<gene>
    <name evidence="11" type="ORF">ElyMa_006732500</name>
</gene>
<evidence type="ECO:0000259" key="10">
    <source>
        <dbReference type="PROSITE" id="PS50982"/>
    </source>
</evidence>
<sequence length="471" mass="53988">MSTKVKILSSFTSDRFLVFFDDGYAQYCEAKDLHKVYMQSSNVWEDINPETSAFIKEYLRIYPERPMVRLSKGQVVRTEWNGKWWTSKVVETDASLVKMYFQADKRTEWIYRGSTRLEPLFKALGSSPGSSMAPAPVKKKHNVARKSTTSSSSMQQKRAVSDAASSSYSMTAAERVSQKGKMGKYSEPVPPEKQLMSTNKIEYDSGYTTGERRDVKIESKPRVPYKPHTCCKACLQGIVDDPSKMKGRNALLIPLLYGWERQLCKARPAAKRSVLYRAPCGRRLRNIKETDKYLLLTDSLLTIDLFSFDQHLHVTTEFVPVKTFCDIKDLSYGRENYPISCVNGVDRHYPDYVEYSDHRIPSKKVNLNTDPDFLVCCDCTDNCRDRSKCACQQLTIENTSWIGDKDPQAGYHYRKLKEPLFTGIVECNSRCKCDKRCANRVAQHGLSMRLQVFKTGKKFVLLSSLKLLLFF</sequence>
<keyword evidence="5" id="KW-0479">Metal-binding</keyword>
<feature type="region of interest" description="Disordered" evidence="8">
    <location>
        <begin position="126"/>
        <end position="172"/>
    </location>
</feature>
<dbReference type="InterPro" id="IPR046341">
    <property type="entry name" value="SET_dom_sf"/>
</dbReference>
<dbReference type="SMART" id="SM00391">
    <property type="entry name" value="MBD"/>
    <property type="match status" value="1"/>
</dbReference>
<dbReference type="Pfam" id="PF01429">
    <property type="entry name" value="MBD"/>
    <property type="match status" value="1"/>
</dbReference>
<keyword evidence="4" id="KW-0949">S-adenosyl-L-methionine</keyword>
<evidence type="ECO:0000256" key="7">
    <source>
        <dbReference type="ARBA" id="ARBA00023242"/>
    </source>
</evidence>
<evidence type="ECO:0000259" key="9">
    <source>
        <dbReference type="PROSITE" id="PS50867"/>
    </source>
</evidence>
<dbReference type="Pfam" id="PF05033">
    <property type="entry name" value="Pre-SET"/>
    <property type="match status" value="1"/>
</dbReference>
<evidence type="ECO:0000256" key="6">
    <source>
        <dbReference type="ARBA" id="ARBA00022833"/>
    </source>
</evidence>
<dbReference type="SMART" id="SM00468">
    <property type="entry name" value="PreSET"/>
    <property type="match status" value="1"/>
</dbReference>
<dbReference type="GO" id="GO:0070828">
    <property type="term" value="P:heterochromatin organization"/>
    <property type="evidence" value="ECO:0007669"/>
    <property type="project" value="TreeGrafter"/>
</dbReference>
<dbReference type="GO" id="GO:0032259">
    <property type="term" value="P:methylation"/>
    <property type="evidence" value="ECO:0007669"/>
    <property type="project" value="UniProtKB-KW"/>
</dbReference>
<dbReference type="PANTHER" id="PTHR46024:SF1">
    <property type="entry name" value="HISTONE-LYSINE N-METHYLTRANSFERASE EGGLESS"/>
    <property type="match status" value="1"/>
</dbReference>
<evidence type="ECO:0000256" key="1">
    <source>
        <dbReference type="ARBA" id="ARBA00004123"/>
    </source>
</evidence>
<organism evidence="11 12">
    <name type="scientific">Elysia marginata</name>
    <dbReference type="NCBI Taxonomy" id="1093978"/>
    <lineage>
        <taxon>Eukaryota</taxon>
        <taxon>Metazoa</taxon>
        <taxon>Spiralia</taxon>
        <taxon>Lophotrochozoa</taxon>
        <taxon>Mollusca</taxon>
        <taxon>Gastropoda</taxon>
        <taxon>Heterobranchia</taxon>
        <taxon>Euthyneura</taxon>
        <taxon>Panpulmonata</taxon>
        <taxon>Sacoglossa</taxon>
        <taxon>Placobranchoidea</taxon>
        <taxon>Plakobranchidae</taxon>
        <taxon>Elysia</taxon>
    </lineage>
</organism>
<dbReference type="Pfam" id="PF18358">
    <property type="entry name" value="Tudor_4"/>
    <property type="match status" value="1"/>
</dbReference>
<dbReference type="EMBL" id="BMAT01013482">
    <property type="protein sequence ID" value="GFS13889.1"/>
    <property type="molecule type" value="Genomic_DNA"/>
</dbReference>
<name>A0AAV4ITM1_9GAST</name>
<accession>A0AAV4ITM1</accession>
<evidence type="ECO:0000256" key="2">
    <source>
        <dbReference type="ARBA" id="ARBA00022603"/>
    </source>
</evidence>
<dbReference type="InterPro" id="IPR007728">
    <property type="entry name" value="Pre-SET_dom"/>
</dbReference>
<dbReference type="GO" id="GO:0003677">
    <property type="term" value="F:DNA binding"/>
    <property type="evidence" value="ECO:0007669"/>
    <property type="project" value="InterPro"/>
</dbReference>
<feature type="compositionally biased region" description="Polar residues" evidence="8">
    <location>
        <begin position="154"/>
        <end position="170"/>
    </location>
</feature>
<feature type="domain" description="MBD" evidence="10">
    <location>
        <begin position="245"/>
        <end position="313"/>
    </location>
</feature>
<reference evidence="11 12" key="1">
    <citation type="journal article" date="2021" name="Elife">
        <title>Chloroplast acquisition without the gene transfer in kleptoplastic sea slugs, Plakobranchus ocellatus.</title>
        <authorList>
            <person name="Maeda T."/>
            <person name="Takahashi S."/>
            <person name="Yoshida T."/>
            <person name="Shimamura S."/>
            <person name="Takaki Y."/>
            <person name="Nagai Y."/>
            <person name="Toyoda A."/>
            <person name="Suzuki Y."/>
            <person name="Arimoto A."/>
            <person name="Ishii H."/>
            <person name="Satoh N."/>
            <person name="Nishiyama T."/>
            <person name="Hasebe M."/>
            <person name="Maruyama T."/>
            <person name="Minagawa J."/>
            <person name="Obokata J."/>
            <person name="Shigenobu S."/>
        </authorList>
    </citation>
    <scope>NUCLEOTIDE SEQUENCE [LARGE SCALE GENOMIC DNA]</scope>
</reference>
<dbReference type="InterPro" id="IPR001739">
    <property type="entry name" value="Methyl_CpG_DNA-bd"/>
</dbReference>
<dbReference type="InterPro" id="IPR041292">
    <property type="entry name" value="Tudor_4"/>
</dbReference>
<comment type="subcellular location">
    <subcellularLocation>
        <location evidence="1">Nucleus</location>
    </subcellularLocation>
</comment>
<dbReference type="Gene3D" id="2.170.270.10">
    <property type="entry name" value="SET domain"/>
    <property type="match status" value="1"/>
</dbReference>
<evidence type="ECO:0000313" key="11">
    <source>
        <dbReference type="EMBL" id="GFS13889.1"/>
    </source>
</evidence>
<evidence type="ECO:0000256" key="3">
    <source>
        <dbReference type="ARBA" id="ARBA00022679"/>
    </source>
</evidence>
<dbReference type="SUPFAM" id="SSF54171">
    <property type="entry name" value="DNA-binding domain"/>
    <property type="match status" value="1"/>
</dbReference>
<dbReference type="Gene3D" id="2.30.30.140">
    <property type="match status" value="1"/>
</dbReference>
<feature type="compositionally biased region" description="Low complexity" evidence="8">
    <location>
        <begin position="126"/>
        <end position="136"/>
    </location>
</feature>
<dbReference type="Proteomes" id="UP000762676">
    <property type="component" value="Unassembled WGS sequence"/>
</dbReference>
<dbReference type="InterPro" id="IPR047232">
    <property type="entry name" value="SETDB1/2-like_MBD"/>
</dbReference>
<dbReference type="GO" id="GO:0010629">
    <property type="term" value="P:negative regulation of gene expression"/>
    <property type="evidence" value="ECO:0007669"/>
    <property type="project" value="TreeGrafter"/>
</dbReference>